<organism evidence="13 14">
    <name type="scientific">Klebsiella pneumoniae</name>
    <dbReference type="NCBI Taxonomy" id="573"/>
    <lineage>
        <taxon>Bacteria</taxon>
        <taxon>Pseudomonadati</taxon>
        <taxon>Pseudomonadota</taxon>
        <taxon>Gammaproteobacteria</taxon>
        <taxon>Enterobacterales</taxon>
        <taxon>Enterobacteriaceae</taxon>
        <taxon>Klebsiella/Raoultella group</taxon>
        <taxon>Klebsiella</taxon>
        <taxon>Klebsiella pneumoniae complex</taxon>
    </lineage>
</organism>
<dbReference type="AlphaFoldDB" id="A0A377TL36"/>
<keyword evidence="9" id="KW-1278">Translocase</keyword>
<dbReference type="InterPro" id="IPR005661">
    <property type="entry name" value="OadB_MmdB"/>
</dbReference>
<evidence type="ECO:0000313" key="14">
    <source>
        <dbReference type="Proteomes" id="UP000254938"/>
    </source>
</evidence>
<comment type="cofactor">
    <cofactor evidence="1">
        <name>Na(+)</name>
        <dbReference type="ChEBI" id="CHEBI:29101"/>
    </cofactor>
</comment>
<dbReference type="EMBL" id="UGKQ01000007">
    <property type="protein sequence ID" value="STS79676.1"/>
    <property type="molecule type" value="Genomic_DNA"/>
</dbReference>
<evidence type="ECO:0000256" key="7">
    <source>
        <dbReference type="ARBA" id="ARBA00022475"/>
    </source>
</evidence>
<evidence type="ECO:0000256" key="2">
    <source>
        <dbReference type="ARBA" id="ARBA00003002"/>
    </source>
</evidence>
<sequence>MAAYSYMALVPLIQPPIMKALTTDKERKIRMVQLRTVSKREKILFPAVLLATGGAPAAGRRAAAGDVLLRQPDARRAVWWSG</sequence>
<comment type="subcellular location">
    <subcellularLocation>
        <location evidence="3">Cell membrane</location>
        <topology evidence="3">Multi-pass membrane protein</topology>
    </subcellularLocation>
</comment>
<evidence type="ECO:0000256" key="10">
    <source>
        <dbReference type="ARBA" id="ARBA00022989"/>
    </source>
</evidence>
<evidence type="ECO:0000256" key="6">
    <source>
        <dbReference type="ARBA" id="ARBA00011957"/>
    </source>
</evidence>
<dbReference type="PANTHER" id="PTHR35806:SF1">
    <property type="entry name" value="OXALOACETATE DECARBOXYLASE BETA CHAIN 2"/>
    <property type="match status" value="1"/>
</dbReference>
<evidence type="ECO:0000256" key="5">
    <source>
        <dbReference type="ARBA" id="ARBA00011869"/>
    </source>
</evidence>
<dbReference type="GO" id="GO:0015451">
    <property type="term" value="F:decarboxylation-driven active transmembrane transporter activity"/>
    <property type="evidence" value="ECO:0007669"/>
    <property type="project" value="UniProtKB-EC"/>
</dbReference>
<comment type="catalytic activity">
    <reaction evidence="12">
        <text>oxaloacetate + 2 Na(+)(in) + H(+) = pyruvate + 2 Na(+)(out) + CO2</text>
        <dbReference type="Rhea" id="RHEA:57724"/>
        <dbReference type="ChEBI" id="CHEBI:15361"/>
        <dbReference type="ChEBI" id="CHEBI:15378"/>
        <dbReference type="ChEBI" id="CHEBI:16452"/>
        <dbReference type="ChEBI" id="CHEBI:16526"/>
        <dbReference type="ChEBI" id="CHEBI:29101"/>
        <dbReference type="EC" id="7.2.4.2"/>
    </reaction>
</comment>
<dbReference type="Pfam" id="PF03977">
    <property type="entry name" value="OAD_beta"/>
    <property type="match status" value="1"/>
</dbReference>
<name>A0A377TL36_KLEPN</name>
<protein>
    <recommendedName>
        <fullName evidence="6">oxaloacetate decarboxylase (Na(+) extruding)</fullName>
        <ecNumber evidence="6">7.2.4.2</ecNumber>
    </recommendedName>
</protein>
<evidence type="ECO:0000256" key="12">
    <source>
        <dbReference type="ARBA" id="ARBA00048176"/>
    </source>
</evidence>
<dbReference type="GO" id="GO:0016829">
    <property type="term" value="F:lyase activity"/>
    <property type="evidence" value="ECO:0007669"/>
    <property type="project" value="UniProtKB-KW"/>
</dbReference>
<evidence type="ECO:0000256" key="8">
    <source>
        <dbReference type="ARBA" id="ARBA00022692"/>
    </source>
</evidence>
<dbReference type="PANTHER" id="PTHR35806">
    <property type="entry name" value="OXALOACETATE DECARBOXYLASE BETA CHAIN 2"/>
    <property type="match status" value="1"/>
</dbReference>
<keyword evidence="13" id="KW-0456">Lyase</keyword>
<dbReference type="GO" id="GO:0005886">
    <property type="term" value="C:plasma membrane"/>
    <property type="evidence" value="ECO:0007669"/>
    <property type="project" value="UniProtKB-SubCell"/>
</dbReference>
<evidence type="ECO:0000256" key="11">
    <source>
        <dbReference type="ARBA" id="ARBA00023136"/>
    </source>
</evidence>
<evidence type="ECO:0000256" key="3">
    <source>
        <dbReference type="ARBA" id="ARBA00004651"/>
    </source>
</evidence>
<gene>
    <name evidence="13" type="primary">oadB_2</name>
    <name evidence="13" type="ORF">NCTC9140_01361</name>
</gene>
<keyword evidence="10" id="KW-1133">Transmembrane helix</keyword>
<proteinExistence type="inferred from homology"/>
<accession>A0A377TL36</accession>
<evidence type="ECO:0000313" key="13">
    <source>
        <dbReference type="EMBL" id="STS79676.1"/>
    </source>
</evidence>
<comment type="subunit">
    <text evidence="5">Heterotrimer of an alpha, a beta and a gamma subunit.</text>
</comment>
<dbReference type="Proteomes" id="UP000254938">
    <property type="component" value="Unassembled WGS sequence"/>
</dbReference>
<evidence type="ECO:0000256" key="9">
    <source>
        <dbReference type="ARBA" id="ARBA00022967"/>
    </source>
</evidence>
<comment type="similarity">
    <text evidence="4">Belongs to the GcdB/MmdB/OadB family.</text>
</comment>
<keyword evidence="7" id="KW-1003">Cell membrane</keyword>
<reference evidence="13 14" key="1">
    <citation type="submission" date="2018-06" db="EMBL/GenBank/DDBJ databases">
        <authorList>
            <consortium name="Pathogen Informatics"/>
            <person name="Doyle S."/>
        </authorList>
    </citation>
    <scope>NUCLEOTIDE SEQUENCE [LARGE SCALE GENOMIC DNA]</scope>
    <source>
        <strain evidence="13 14">NCTC9140</strain>
    </source>
</reference>
<evidence type="ECO:0000256" key="1">
    <source>
        <dbReference type="ARBA" id="ARBA00001959"/>
    </source>
</evidence>
<comment type="function">
    <text evidence="2">Catalyzes the decarboxylation of oxaloacetate coupled to Na(+) translocation.</text>
</comment>
<dbReference type="EC" id="7.2.4.2" evidence="6"/>
<evidence type="ECO:0000256" key="4">
    <source>
        <dbReference type="ARBA" id="ARBA00010924"/>
    </source>
</evidence>
<keyword evidence="11" id="KW-0472">Membrane</keyword>
<keyword evidence="8" id="KW-0812">Transmembrane</keyword>
<dbReference type="GO" id="GO:0006814">
    <property type="term" value="P:sodium ion transport"/>
    <property type="evidence" value="ECO:0007669"/>
    <property type="project" value="InterPro"/>
</dbReference>